<dbReference type="Proteomes" id="UP000663722">
    <property type="component" value="Chromosome"/>
</dbReference>
<accession>A0A975BGY4</accession>
<evidence type="ECO:0000313" key="2">
    <source>
        <dbReference type="EMBL" id="QTA85232.1"/>
    </source>
</evidence>
<keyword evidence="3" id="KW-1185">Reference proteome</keyword>
<keyword evidence="1" id="KW-0812">Transmembrane</keyword>
<dbReference type="AlphaFoldDB" id="A0A975BGY4"/>
<evidence type="ECO:0000313" key="3">
    <source>
        <dbReference type="Proteomes" id="UP000663722"/>
    </source>
</evidence>
<reference evidence="2" key="1">
    <citation type="journal article" date="2021" name="Microb. Physiol.">
        <title>Proteogenomic Insights into the Physiology of Marine, Sulfate-Reducing, Filamentous Desulfonema limicola and Desulfonema magnum.</title>
        <authorList>
            <person name="Schnaars V."/>
            <person name="Wohlbrand L."/>
            <person name="Scheve S."/>
            <person name="Hinrichs C."/>
            <person name="Reinhardt R."/>
            <person name="Rabus R."/>
        </authorList>
    </citation>
    <scope>NUCLEOTIDE SEQUENCE</scope>
    <source>
        <strain evidence="2">4be13</strain>
    </source>
</reference>
<feature type="transmembrane region" description="Helical" evidence="1">
    <location>
        <begin position="9"/>
        <end position="27"/>
    </location>
</feature>
<name>A0A975BGY4_9BACT</name>
<protein>
    <submittedName>
        <fullName evidence="2">Uncharacterized protein</fullName>
    </submittedName>
</protein>
<sequence>MHHKYLTKSFLYFFINLIACCLLILGLENIKNFCTGT</sequence>
<evidence type="ECO:0000256" key="1">
    <source>
        <dbReference type="SAM" id="Phobius"/>
    </source>
</evidence>
<gene>
    <name evidence="2" type="ORF">dnm_012370</name>
</gene>
<proteinExistence type="predicted"/>
<keyword evidence="1" id="KW-1133">Transmembrane helix</keyword>
<organism evidence="2 3">
    <name type="scientific">Desulfonema magnum</name>
    <dbReference type="NCBI Taxonomy" id="45655"/>
    <lineage>
        <taxon>Bacteria</taxon>
        <taxon>Pseudomonadati</taxon>
        <taxon>Thermodesulfobacteriota</taxon>
        <taxon>Desulfobacteria</taxon>
        <taxon>Desulfobacterales</taxon>
        <taxon>Desulfococcaceae</taxon>
        <taxon>Desulfonema</taxon>
    </lineage>
</organism>
<dbReference type="EMBL" id="CP061800">
    <property type="protein sequence ID" value="QTA85232.1"/>
    <property type="molecule type" value="Genomic_DNA"/>
</dbReference>
<keyword evidence="1" id="KW-0472">Membrane</keyword>
<dbReference type="KEGG" id="dmm:dnm_012370"/>